<organism evidence="1 2">
    <name type="scientific">Ectopseudomonas oleovorans</name>
    <name type="common">Pseudomonas oleovorans</name>
    <dbReference type="NCBI Taxonomy" id="301"/>
    <lineage>
        <taxon>Bacteria</taxon>
        <taxon>Pseudomonadati</taxon>
        <taxon>Pseudomonadota</taxon>
        <taxon>Gammaproteobacteria</taxon>
        <taxon>Pseudomonadales</taxon>
        <taxon>Pseudomonadaceae</taxon>
        <taxon>Ectopseudomonas</taxon>
    </lineage>
</organism>
<dbReference type="Proteomes" id="UP000265836">
    <property type="component" value="Unassembled WGS sequence"/>
</dbReference>
<dbReference type="RefSeq" id="WP_119691261.1">
    <property type="nucleotide sequence ID" value="NZ_QXDA01000001.1"/>
</dbReference>
<evidence type="ECO:0000313" key="1">
    <source>
        <dbReference type="EMBL" id="RIA35935.1"/>
    </source>
</evidence>
<dbReference type="AlphaFoldDB" id="A0A397NMI6"/>
<name>A0A397NMI6_ECTOL</name>
<reference evidence="1 2" key="1">
    <citation type="submission" date="2018-08" db="EMBL/GenBank/DDBJ databases">
        <title>Genome sequencing of rice bacterial endophytes.</title>
        <authorList>
            <person name="Venturi V."/>
        </authorList>
    </citation>
    <scope>NUCLEOTIDE SEQUENCE [LARGE SCALE GENOMIC DNA]</scope>
    <source>
        <strain evidence="1 2">E1205</strain>
    </source>
</reference>
<protein>
    <submittedName>
        <fullName evidence="1">Uncharacterized protein</fullName>
    </submittedName>
</protein>
<comment type="caution">
    <text evidence="1">The sequence shown here is derived from an EMBL/GenBank/DDBJ whole genome shotgun (WGS) entry which is preliminary data.</text>
</comment>
<dbReference type="EMBL" id="QXDA01000001">
    <property type="protein sequence ID" value="RIA35935.1"/>
    <property type="molecule type" value="Genomic_DNA"/>
</dbReference>
<sequence length="125" mass="13335">MATANVTGTPAQQGFSHVLGGVFNLPELEKISCSVRGKSGLHPLHLMGKRIRFAELMLVEVGLFEGDAYESSISVATVLAVHLGSIEHGIETSLLLQDVDGSDPYYSYISKLTVLEVLPDPAPAN</sequence>
<evidence type="ECO:0000313" key="2">
    <source>
        <dbReference type="Proteomes" id="UP000265836"/>
    </source>
</evidence>
<gene>
    <name evidence="1" type="ORF">DFO61_0388</name>
</gene>
<accession>A0A397NMI6</accession>
<proteinExistence type="predicted"/>